<evidence type="ECO:0000313" key="6">
    <source>
        <dbReference type="Proteomes" id="UP000221165"/>
    </source>
</evidence>
<comment type="caution">
    <text evidence="5">The sequence shown here is derived from an EMBL/GenBank/DDBJ whole genome shotgun (WGS) entry which is preliminary data.</text>
</comment>
<evidence type="ECO:0000256" key="1">
    <source>
        <dbReference type="ARBA" id="ARBA00004123"/>
    </source>
</evidence>
<dbReference type="AlphaFoldDB" id="A0A2C6KG82"/>
<feature type="compositionally biased region" description="Basic residues" evidence="4">
    <location>
        <begin position="175"/>
        <end position="187"/>
    </location>
</feature>
<dbReference type="GO" id="GO:0006284">
    <property type="term" value="P:base-excision repair"/>
    <property type="evidence" value="ECO:0007669"/>
    <property type="project" value="TreeGrafter"/>
</dbReference>
<dbReference type="GO" id="GO:0003684">
    <property type="term" value="F:damaged DNA binding"/>
    <property type="evidence" value="ECO:0007669"/>
    <property type="project" value="InterPro"/>
</dbReference>
<dbReference type="SUPFAM" id="SSF46955">
    <property type="entry name" value="Putative DNA-binding domain"/>
    <property type="match status" value="1"/>
</dbReference>
<evidence type="ECO:0000256" key="4">
    <source>
        <dbReference type="SAM" id="MobiDB-lite"/>
    </source>
</evidence>
<dbReference type="VEuPathDB" id="ToxoDB:CSUI_003115"/>
<dbReference type="OrthoDB" id="332169at2759"/>
<reference evidence="5 6" key="1">
    <citation type="journal article" date="2017" name="Int. J. Parasitol.">
        <title>The genome of the protozoan parasite Cystoisospora suis and a reverse vaccinology approach to identify vaccine candidates.</title>
        <authorList>
            <person name="Palmieri N."/>
            <person name="Shrestha A."/>
            <person name="Ruttkowski B."/>
            <person name="Beck T."/>
            <person name="Vogl C."/>
            <person name="Tomley F."/>
            <person name="Blake D.P."/>
            <person name="Joachim A."/>
        </authorList>
    </citation>
    <scope>NUCLEOTIDE SEQUENCE [LARGE SCALE GENOMIC DNA]</scope>
    <source>
        <strain evidence="5 6">Wien I</strain>
    </source>
</reference>
<dbReference type="Proteomes" id="UP000221165">
    <property type="component" value="Unassembled WGS sequence"/>
</dbReference>
<dbReference type="PANTHER" id="PTHR10142">
    <property type="entry name" value="DNA REPAIR PROTEIN COMPLEMENTING XP-A CELLS"/>
    <property type="match status" value="1"/>
</dbReference>
<feature type="compositionally biased region" description="Polar residues" evidence="4">
    <location>
        <begin position="210"/>
        <end position="235"/>
    </location>
</feature>
<dbReference type="GO" id="GO:0070914">
    <property type="term" value="P:UV-damage excision repair"/>
    <property type="evidence" value="ECO:0007669"/>
    <property type="project" value="TreeGrafter"/>
</dbReference>
<protein>
    <submittedName>
        <fullName evidence="5">Dna repair protein rad14</fullName>
    </submittedName>
</protein>
<evidence type="ECO:0000313" key="5">
    <source>
        <dbReference type="EMBL" id="PHJ23041.1"/>
    </source>
</evidence>
<name>A0A2C6KG82_9APIC</name>
<accession>A0A2C6KG82</accession>
<gene>
    <name evidence="5" type="ORF">CSUI_003115</name>
</gene>
<dbReference type="InterPro" id="IPR037129">
    <property type="entry name" value="XPA_sf"/>
</dbReference>
<proteinExistence type="predicted"/>
<dbReference type="RefSeq" id="XP_067924718.1">
    <property type="nucleotide sequence ID" value="XM_068063313.1"/>
</dbReference>
<feature type="region of interest" description="Disordered" evidence="4">
    <location>
        <begin position="33"/>
        <end position="60"/>
    </location>
</feature>
<dbReference type="GO" id="GO:1901255">
    <property type="term" value="P:nucleotide-excision repair involved in interstrand cross-link repair"/>
    <property type="evidence" value="ECO:0007669"/>
    <property type="project" value="TreeGrafter"/>
</dbReference>
<comment type="subcellular location">
    <subcellularLocation>
        <location evidence="1">Nucleus</location>
    </subcellularLocation>
</comment>
<keyword evidence="6" id="KW-1185">Reference proteome</keyword>
<organism evidence="5 6">
    <name type="scientific">Cystoisospora suis</name>
    <dbReference type="NCBI Taxonomy" id="483139"/>
    <lineage>
        <taxon>Eukaryota</taxon>
        <taxon>Sar</taxon>
        <taxon>Alveolata</taxon>
        <taxon>Apicomplexa</taxon>
        <taxon>Conoidasida</taxon>
        <taxon>Coccidia</taxon>
        <taxon>Eucoccidiorida</taxon>
        <taxon>Eimeriorina</taxon>
        <taxon>Sarcocystidae</taxon>
        <taxon>Cystoisospora</taxon>
    </lineage>
</organism>
<keyword evidence="3" id="KW-0539">Nucleus</keyword>
<dbReference type="GO" id="GO:0000715">
    <property type="term" value="P:nucleotide-excision repair, DNA damage recognition"/>
    <property type="evidence" value="ECO:0007669"/>
    <property type="project" value="TreeGrafter"/>
</dbReference>
<dbReference type="InterPro" id="IPR000465">
    <property type="entry name" value="XPA/RAD14"/>
</dbReference>
<dbReference type="InterPro" id="IPR009061">
    <property type="entry name" value="DNA-bd_dom_put_sf"/>
</dbReference>
<sequence>MNVEQHLVPVLACNNKDTSSNDTRTRKITSAQQRLTQGAWGSSAGIEPERDNNDSPSECNADEVTRNRLLSQQQATSDFCLSVQVLRDAVADGELTVEERPNPHGAAFAPMRLYRRVELRRLAWRIWGGPEQLERERDRRREARWQQRQKRLSTVPRTYREESAACSVSSDSGATRKKRRGGQRAVRKWSEDSDSVQANQISARIIASKSGRQMQRSKASSRGVTGQALSCTHQLGQERDTEWEEI</sequence>
<evidence type="ECO:0000256" key="2">
    <source>
        <dbReference type="ARBA" id="ARBA00022833"/>
    </source>
</evidence>
<dbReference type="PANTHER" id="PTHR10142:SF0">
    <property type="entry name" value="DNA REPAIR PROTEIN COMPLEMENTING XP-A CELLS"/>
    <property type="match status" value="1"/>
</dbReference>
<dbReference type="Gene3D" id="3.90.530.10">
    <property type="entry name" value="XPA C-terminal domain"/>
    <property type="match status" value="1"/>
</dbReference>
<keyword evidence="2" id="KW-0862">Zinc</keyword>
<dbReference type="GeneID" id="94426524"/>
<evidence type="ECO:0000256" key="3">
    <source>
        <dbReference type="ARBA" id="ARBA00023242"/>
    </source>
</evidence>
<dbReference type="GO" id="GO:0000110">
    <property type="term" value="C:nucleotide-excision repair factor 1 complex"/>
    <property type="evidence" value="ECO:0007669"/>
    <property type="project" value="TreeGrafter"/>
</dbReference>
<dbReference type="EMBL" id="MIGC01001337">
    <property type="protein sequence ID" value="PHJ23041.1"/>
    <property type="molecule type" value="Genomic_DNA"/>
</dbReference>
<dbReference type="CDD" id="cd21075">
    <property type="entry name" value="DBD_XPA-like"/>
    <property type="match status" value="1"/>
</dbReference>
<feature type="region of interest" description="Disordered" evidence="4">
    <location>
        <begin position="163"/>
        <end position="246"/>
    </location>
</feature>